<protein>
    <submittedName>
        <fullName evidence="7">Tetraspanin</fullName>
    </submittedName>
</protein>
<keyword evidence="6" id="KW-1185">Reference proteome</keyword>
<dbReference type="Proteomes" id="UP000887577">
    <property type="component" value="Unplaced"/>
</dbReference>
<organism evidence="6 7">
    <name type="scientific">Panagrolaimus superbus</name>
    <dbReference type="NCBI Taxonomy" id="310955"/>
    <lineage>
        <taxon>Eukaryota</taxon>
        <taxon>Metazoa</taxon>
        <taxon>Ecdysozoa</taxon>
        <taxon>Nematoda</taxon>
        <taxon>Chromadorea</taxon>
        <taxon>Rhabditida</taxon>
        <taxon>Tylenchina</taxon>
        <taxon>Panagrolaimomorpha</taxon>
        <taxon>Panagrolaimoidea</taxon>
        <taxon>Panagrolaimidae</taxon>
        <taxon>Panagrolaimus</taxon>
    </lineage>
</organism>
<evidence type="ECO:0000313" key="6">
    <source>
        <dbReference type="Proteomes" id="UP000887577"/>
    </source>
</evidence>
<evidence type="ECO:0000256" key="1">
    <source>
        <dbReference type="ARBA" id="ARBA00004141"/>
    </source>
</evidence>
<evidence type="ECO:0000256" key="2">
    <source>
        <dbReference type="ARBA" id="ARBA00022692"/>
    </source>
</evidence>
<dbReference type="AlphaFoldDB" id="A0A914XVE0"/>
<keyword evidence="2 5" id="KW-0812">Transmembrane</keyword>
<name>A0A914XVE0_9BILA</name>
<dbReference type="PANTHER" id="PTHR19282:SF452">
    <property type="entry name" value="LD03691P"/>
    <property type="match status" value="1"/>
</dbReference>
<feature type="transmembrane region" description="Helical" evidence="5">
    <location>
        <begin position="91"/>
        <end position="116"/>
    </location>
</feature>
<sequence>MGSFSRWSAYGSIGRLTKYLFIITSITSMILLLVVFVYGCWLNHNRAQYAELLAPSLYVDVSRIMIIVSLIAIINSLIAIYSVSKELRCMIYSYATASFILFIMLLMGGIMGFVFYQKLQNQIPLNLKMLTSLKELYGSADNKPITEAWDDLQKNFHCCGVSDNDNYNVWKTSKWYMHQKSVPKPMLPLSCCIPSLEAACIEGKDINAFYTETCYMPLKTDLLNVVNIAAWILIIASFFMLIPAIFAGVYARLIRK</sequence>
<evidence type="ECO:0000256" key="3">
    <source>
        <dbReference type="ARBA" id="ARBA00022989"/>
    </source>
</evidence>
<evidence type="ECO:0000256" key="4">
    <source>
        <dbReference type="ARBA" id="ARBA00023136"/>
    </source>
</evidence>
<evidence type="ECO:0000256" key="5">
    <source>
        <dbReference type="SAM" id="Phobius"/>
    </source>
</evidence>
<dbReference type="InterPro" id="IPR018499">
    <property type="entry name" value="Tetraspanin/Peripherin"/>
</dbReference>
<dbReference type="Pfam" id="PF00335">
    <property type="entry name" value="Tetraspanin"/>
    <property type="match status" value="1"/>
</dbReference>
<feature type="transmembrane region" description="Helical" evidence="5">
    <location>
        <begin position="20"/>
        <end position="44"/>
    </location>
</feature>
<evidence type="ECO:0000313" key="7">
    <source>
        <dbReference type="WBParaSite" id="PSU_v2.g11906.t1"/>
    </source>
</evidence>
<dbReference type="SUPFAM" id="SSF48652">
    <property type="entry name" value="Tetraspanin"/>
    <property type="match status" value="1"/>
</dbReference>
<dbReference type="InterPro" id="IPR008952">
    <property type="entry name" value="Tetraspanin_EC2_sf"/>
</dbReference>
<dbReference type="GO" id="GO:0016020">
    <property type="term" value="C:membrane"/>
    <property type="evidence" value="ECO:0007669"/>
    <property type="project" value="UniProtKB-SubCell"/>
</dbReference>
<dbReference type="PANTHER" id="PTHR19282">
    <property type="entry name" value="TETRASPANIN"/>
    <property type="match status" value="1"/>
</dbReference>
<feature type="transmembrane region" description="Helical" evidence="5">
    <location>
        <begin position="228"/>
        <end position="251"/>
    </location>
</feature>
<dbReference type="Gene3D" id="1.10.1450.10">
    <property type="entry name" value="Tetraspanin"/>
    <property type="match status" value="1"/>
</dbReference>
<dbReference type="WBParaSite" id="PSU_v2.g11906.t1">
    <property type="protein sequence ID" value="PSU_v2.g11906.t1"/>
    <property type="gene ID" value="PSU_v2.g11906"/>
</dbReference>
<accession>A0A914XVE0</accession>
<keyword evidence="4 5" id="KW-0472">Membrane</keyword>
<reference evidence="7" key="1">
    <citation type="submission" date="2022-11" db="UniProtKB">
        <authorList>
            <consortium name="WormBaseParasite"/>
        </authorList>
    </citation>
    <scope>IDENTIFICATION</scope>
</reference>
<feature type="transmembrane region" description="Helical" evidence="5">
    <location>
        <begin position="64"/>
        <end position="84"/>
    </location>
</feature>
<proteinExistence type="predicted"/>
<keyword evidence="3 5" id="KW-1133">Transmembrane helix</keyword>
<comment type="subcellular location">
    <subcellularLocation>
        <location evidence="1">Membrane</location>
        <topology evidence="1">Multi-pass membrane protein</topology>
    </subcellularLocation>
</comment>